<keyword evidence="3" id="KW-1185">Reference proteome</keyword>
<dbReference type="AlphaFoldDB" id="A0A097QRT0"/>
<evidence type="ECO:0000256" key="1">
    <source>
        <dbReference type="SAM" id="Phobius"/>
    </source>
</evidence>
<proteinExistence type="predicted"/>
<feature type="transmembrane region" description="Helical" evidence="1">
    <location>
        <begin position="282"/>
        <end position="300"/>
    </location>
</feature>
<name>A0A097QRT0_9EURY</name>
<keyword evidence="1" id="KW-0812">Transmembrane</keyword>
<dbReference type="OrthoDB" id="86287at2157"/>
<evidence type="ECO:0000313" key="2">
    <source>
        <dbReference type="EMBL" id="AIU69187.1"/>
    </source>
</evidence>
<dbReference type="PANTHER" id="PTHR43471">
    <property type="entry name" value="ABC TRANSPORTER PERMEASE"/>
    <property type="match status" value="1"/>
</dbReference>
<protein>
    <submittedName>
        <fullName evidence="2">ABC transporter permease</fullName>
    </submittedName>
</protein>
<dbReference type="HOGENOM" id="CLU_854245_0_0_2"/>
<dbReference type="Pfam" id="PF12679">
    <property type="entry name" value="ABC2_membrane_2"/>
    <property type="match status" value="1"/>
</dbReference>
<reference evidence="2 3" key="1">
    <citation type="journal article" date="2015" name="Int. J. Syst. Evol. Microbiol.">
        <title>Thermococcus eurythermalis sp. nov., a conditional piezophilic hyperthermophilic archaeon with a wide temperature range isolated from an oil-immersed chimney in the Guaymas Basin.</title>
        <authorList>
            <person name="Zhao W."/>
            <person name="Zeng X."/>
            <person name="Xiao X."/>
        </authorList>
    </citation>
    <scope>NUCLEOTIDE SEQUENCE [LARGE SCALE GENOMIC DNA]</scope>
    <source>
        <strain evidence="2 3">A501</strain>
    </source>
</reference>
<dbReference type="KEGG" id="teu:TEU_01880"/>
<feature type="transmembrane region" description="Helical" evidence="1">
    <location>
        <begin position="173"/>
        <end position="191"/>
    </location>
</feature>
<evidence type="ECO:0000313" key="3">
    <source>
        <dbReference type="Proteomes" id="UP000029980"/>
    </source>
</evidence>
<feature type="transmembrane region" description="Helical" evidence="1">
    <location>
        <begin position="100"/>
        <end position="126"/>
    </location>
</feature>
<accession>A0A097QRT0</accession>
<feature type="transmembrane region" description="Helical" evidence="1">
    <location>
        <begin position="55"/>
        <end position="79"/>
    </location>
</feature>
<dbReference type="GO" id="GO:0140359">
    <property type="term" value="F:ABC-type transporter activity"/>
    <property type="evidence" value="ECO:0007669"/>
    <property type="project" value="InterPro"/>
</dbReference>
<sequence>MWGFELELKKSLRTKKFWLILVLILLIYAMAFREVRDNLEGATNPQEVLVTSVVGYIAVSAFLFIGLYALMAGATAVNSDLEDGTVRVSLSKPLGRVSYLLGKFLGQTVSIVVAMVFATLLSFAITKYYGLSLTASLVGDLILSNLLILLAMLQLLALGLLISTLIRSSNTALGLALVMFFVTGLVMPQVVDGFAEDKAKEEFGIEDWKDFDKLSQGEKMAYRERLDELYREYHLRYLFYAPQVLMLDVFTDIDRTTFNDDGTYTVEYIGVKRAIADNPAQTALMAGLVPVYLGLTLFRFRRMDLR</sequence>
<dbReference type="GeneID" id="25152182"/>
<dbReference type="Proteomes" id="UP000029980">
    <property type="component" value="Chromosome"/>
</dbReference>
<keyword evidence="1" id="KW-1133">Transmembrane helix</keyword>
<dbReference type="STRING" id="1505907.TEU_01880"/>
<organism evidence="2 3">
    <name type="scientific">Thermococcus eurythermalis</name>
    <dbReference type="NCBI Taxonomy" id="1505907"/>
    <lineage>
        <taxon>Archaea</taxon>
        <taxon>Methanobacteriati</taxon>
        <taxon>Methanobacteriota</taxon>
        <taxon>Thermococci</taxon>
        <taxon>Thermococcales</taxon>
        <taxon>Thermococcaceae</taxon>
        <taxon>Thermococcus</taxon>
    </lineage>
</organism>
<keyword evidence="1" id="KW-0472">Membrane</keyword>
<dbReference type="GO" id="GO:0005886">
    <property type="term" value="C:plasma membrane"/>
    <property type="evidence" value="ECO:0007669"/>
    <property type="project" value="UniProtKB-SubCell"/>
</dbReference>
<dbReference type="EMBL" id="CP008887">
    <property type="protein sequence ID" value="AIU69187.1"/>
    <property type="molecule type" value="Genomic_DNA"/>
</dbReference>
<dbReference type="RefSeq" id="WP_050002170.1">
    <property type="nucleotide sequence ID" value="NZ_CP008887.1"/>
</dbReference>
<dbReference type="PANTHER" id="PTHR43471:SF12">
    <property type="entry name" value="HYPOTHETICAL MEMBRANE PROTEIN, CONSERVED"/>
    <property type="match status" value="1"/>
</dbReference>
<feature type="transmembrane region" description="Helical" evidence="1">
    <location>
        <begin position="146"/>
        <end position="166"/>
    </location>
</feature>
<gene>
    <name evidence="2" type="ORF">TEU_01880</name>
</gene>